<feature type="binding site" evidence="9">
    <location>
        <position position="41"/>
    </location>
    <ligand>
        <name>substrate</name>
    </ligand>
</feature>
<dbReference type="InterPro" id="IPR014729">
    <property type="entry name" value="Rossmann-like_a/b/a_fold"/>
</dbReference>
<evidence type="ECO:0000313" key="11">
    <source>
        <dbReference type="EMBL" id="TMQ49105.1"/>
    </source>
</evidence>
<evidence type="ECO:0000313" key="14">
    <source>
        <dbReference type="Proteomes" id="UP000320913"/>
    </source>
</evidence>
<comment type="subcellular location">
    <subcellularLocation>
        <location evidence="9">Cytoplasm</location>
    </subcellularLocation>
</comment>
<evidence type="ECO:0000256" key="2">
    <source>
        <dbReference type="ARBA" id="ARBA00022679"/>
    </source>
</evidence>
<dbReference type="PANTHER" id="PTHR21342:SF1">
    <property type="entry name" value="PHOSPHOPANTETHEINE ADENYLYLTRANSFERASE"/>
    <property type="match status" value="1"/>
</dbReference>
<name>A0A538SCK1_UNCEI</name>
<feature type="binding site" evidence="9">
    <location>
        <begin position="88"/>
        <end position="90"/>
    </location>
    <ligand>
        <name>ATP</name>
        <dbReference type="ChEBI" id="CHEBI:30616"/>
    </ligand>
</feature>
<feature type="site" description="Transition state stabilizer" evidence="9">
    <location>
        <position position="17"/>
    </location>
</feature>
<keyword evidence="7 9" id="KW-0173">Coenzyme A biosynthesis</keyword>
<keyword evidence="4 9" id="KW-0547">Nucleotide-binding</keyword>
<feature type="binding site" evidence="9">
    <location>
        <begin position="123"/>
        <end position="129"/>
    </location>
    <ligand>
        <name>ATP</name>
        <dbReference type="ChEBI" id="CHEBI:30616"/>
    </ligand>
</feature>
<evidence type="ECO:0000256" key="3">
    <source>
        <dbReference type="ARBA" id="ARBA00022695"/>
    </source>
</evidence>
<comment type="function">
    <text evidence="9">Reversibly transfers an adenylyl group from ATP to 4'-phosphopantetheine, yielding dephospho-CoA (dPCoA) and pyrophosphate.</text>
</comment>
<feature type="binding site" evidence="9">
    <location>
        <position position="17"/>
    </location>
    <ligand>
        <name>ATP</name>
        <dbReference type="ChEBI" id="CHEBI:30616"/>
    </ligand>
</feature>
<dbReference type="UniPathway" id="UPA00241">
    <property type="reaction ID" value="UER00355"/>
</dbReference>
<dbReference type="HAMAP" id="MF_00151">
    <property type="entry name" value="PPAT_bact"/>
    <property type="match status" value="1"/>
</dbReference>
<dbReference type="AlphaFoldDB" id="A0A538SCK1"/>
<dbReference type="GO" id="GO:0015937">
    <property type="term" value="P:coenzyme A biosynthetic process"/>
    <property type="evidence" value="ECO:0007669"/>
    <property type="project" value="UniProtKB-UniRule"/>
</dbReference>
<evidence type="ECO:0000256" key="8">
    <source>
        <dbReference type="ARBA" id="ARBA00029346"/>
    </source>
</evidence>
<feature type="binding site" evidence="9">
    <location>
        <position position="9"/>
    </location>
    <ligand>
        <name>substrate</name>
    </ligand>
</feature>
<evidence type="ECO:0000313" key="13">
    <source>
        <dbReference type="Proteomes" id="UP000316292"/>
    </source>
</evidence>
<evidence type="ECO:0000313" key="12">
    <source>
        <dbReference type="EMBL" id="TMQ60335.1"/>
    </source>
</evidence>
<accession>A0A538SCK1</accession>
<dbReference type="Proteomes" id="UP000316292">
    <property type="component" value="Unassembled WGS sequence"/>
</dbReference>
<organism evidence="11 13">
    <name type="scientific">Eiseniibacteriota bacterium</name>
    <dbReference type="NCBI Taxonomy" id="2212470"/>
    <lineage>
        <taxon>Bacteria</taxon>
        <taxon>Candidatus Eiseniibacteriota</taxon>
    </lineage>
</organism>
<keyword evidence="3 9" id="KW-0548">Nucleotidyltransferase</keyword>
<proteinExistence type="inferred from homology"/>
<dbReference type="NCBIfam" id="TIGR00125">
    <property type="entry name" value="cyt_tran_rel"/>
    <property type="match status" value="1"/>
</dbReference>
<gene>
    <name evidence="9 11" type="primary">coaD</name>
    <name evidence="11" type="ORF">E6K71_05710</name>
    <name evidence="12" type="ORF">E6K75_02925</name>
</gene>
<keyword evidence="1 9" id="KW-0963">Cytoplasm</keyword>
<keyword evidence="5 9" id="KW-0067">ATP-binding</keyword>
<dbReference type="Pfam" id="PF01467">
    <property type="entry name" value="CTP_transf_like"/>
    <property type="match status" value="1"/>
</dbReference>
<keyword evidence="6 9" id="KW-0460">Magnesium</keyword>
<dbReference type="GO" id="GO:0005737">
    <property type="term" value="C:cytoplasm"/>
    <property type="evidence" value="ECO:0007669"/>
    <property type="project" value="UniProtKB-SubCell"/>
</dbReference>
<dbReference type="GO" id="GO:0004595">
    <property type="term" value="F:pantetheine-phosphate adenylyltransferase activity"/>
    <property type="evidence" value="ECO:0007669"/>
    <property type="project" value="UniProtKB-UniRule"/>
</dbReference>
<feature type="binding site" evidence="9">
    <location>
        <position position="87"/>
    </location>
    <ligand>
        <name>substrate</name>
    </ligand>
</feature>
<dbReference type="CDD" id="cd02163">
    <property type="entry name" value="PPAT"/>
    <property type="match status" value="1"/>
</dbReference>
<evidence type="ECO:0000256" key="9">
    <source>
        <dbReference type="HAMAP-Rule" id="MF_00151"/>
    </source>
</evidence>
<dbReference type="InterPro" id="IPR004821">
    <property type="entry name" value="Cyt_trans-like"/>
</dbReference>
<dbReference type="Gene3D" id="3.40.50.620">
    <property type="entry name" value="HUPs"/>
    <property type="match status" value="1"/>
</dbReference>
<evidence type="ECO:0000256" key="6">
    <source>
        <dbReference type="ARBA" id="ARBA00022842"/>
    </source>
</evidence>
<comment type="caution">
    <text evidence="11">The sequence shown here is derived from an EMBL/GenBank/DDBJ whole genome shotgun (WGS) entry which is preliminary data.</text>
</comment>
<feature type="binding site" evidence="9">
    <location>
        <begin position="9"/>
        <end position="10"/>
    </location>
    <ligand>
        <name>ATP</name>
        <dbReference type="ChEBI" id="CHEBI:30616"/>
    </ligand>
</feature>
<reference evidence="13 14" key="1">
    <citation type="journal article" date="2019" name="Nat. Microbiol.">
        <title>Mediterranean grassland soil C-N compound turnover is dependent on rainfall and depth, and is mediated by genomically divergent microorganisms.</title>
        <authorList>
            <person name="Diamond S."/>
            <person name="Andeer P.F."/>
            <person name="Li Z."/>
            <person name="Crits-Christoph A."/>
            <person name="Burstein D."/>
            <person name="Anantharaman K."/>
            <person name="Lane K.R."/>
            <person name="Thomas B.C."/>
            <person name="Pan C."/>
            <person name="Northen T.R."/>
            <person name="Banfield J.F."/>
        </authorList>
    </citation>
    <scope>NUCLEOTIDE SEQUENCE [LARGE SCALE GENOMIC DNA]</scope>
    <source>
        <strain evidence="11">WS_1</strain>
        <strain evidence="12">WS_5</strain>
    </source>
</reference>
<feature type="binding site" evidence="9">
    <location>
        <position position="98"/>
    </location>
    <ligand>
        <name>ATP</name>
        <dbReference type="ChEBI" id="CHEBI:30616"/>
    </ligand>
</feature>
<keyword evidence="2 9" id="KW-0808">Transferase</keyword>
<sequence>MKRAVFAGTFDPVTNGHLDLMQRALRMFDHLTVAVAERAEKGVVFTQAERVAMIREAASSLTRITVEPFQGLLVDFARERKIPVLVRGLRFISDFEYEFQMALMNRRLFDEIETVFLMPSETYTYVNATLVKEIARYGGEIQGLVPPNVAAILRSRLQSHAKP</sequence>
<evidence type="ECO:0000256" key="7">
    <source>
        <dbReference type="ARBA" id="ARBA00022993"/>
    </source>
</evidence>
<protein>
    <recommendedName>
        <fullName evidence="9">Phosphopantetheine adenylyltransferase</fullName>
        <ecNumber evidence="9">2.7.7.3</ecNumber>
    </recommendedName>
    <alternativeName>
        <fullName evidence="9">Dephospho-CoA pyrophosphorylase</fullName>
    </alternativeName>
    <alternativeName>
        <fullName evidence="9">Pantetheine-phosphate adenylyltransferase</fullName>
        <shortName evidence="9">PPAT</shortName>
    </alternativeName>
</protein>
<feature type="binding site" evidence="9">
    <location>
        <position position="73"/>
    </location>
    <ligand>
        <name>substrate</name>
    </ligand>
</feature>
<dbReference type="SUPFAM" id="SSF52374">
    <property type="entry name" value="Nucleotidylyl transferase"/>
    <property type="match status" value="1"/>
</dbReference>
<dbReference type="EMBL" id="VBOR01000061">
    <property type="protein sequence ID" value="TMQ49105.1"/>
    <property type="molecule type" value="Genomic_DNA"/>
</dbReference>
<comment type="similarity">
    <text evidence="9">Belongs to the bacterial CoaD family.</text>
</comment>
<comment type="cofactor">
    <cofactor evidence="9">
        <name>Mg(2+)</name>
        <dbReference type="ChEBI" id="CHEBI:18420"/>
    </cofactor>
</comment>
<dbReference type="PRINTS" id="PR01020">
    <property type="entry name" value="LPSBIOSNTHSS"/>
</dbReference>
<comment type="pathway">
    <text evidence="9">Cofactor biosynthesis; coenzyme A biosynthesis; CoA from (R)-pantothenate: step 4/5.</text>
</comment>
<evidence type="ECO:0000259" key="10">
    <source>
        <dbReference type="Pfam" id="PF01467"/>
    </source>
</evidence>
<dbReference type="PANTHER" id="PTHR21342">
    <property type="entry name" value="PHOSPHOPANTETHEINE ADENYLYLTRANSFERASE"/>
    <property type="match status" value="1"/>
</dbReference>
<dbReference type="EMBL" id="VBOV01000080">
    <property type="protein sequence ID" value="TMQ60335.1"/>
    <property type="molecule type" value="Genomic_DNA"/>
</dbReference>
<dbReference type="EC" id="2.7.7.3" evidence="9"/>
<dbReference type="InterPro" id="IPR001980">
    <property type="entry name" value="PPAT"/>
</dbReference>
<evidence type="ECO:0000256" key="4">
    <source>
        <dbReference type="ARBA" id="ARBA00022741"/>
    </source>
</evidence>
<evidence type="ECO:0000256" key="5">
    <source>
        <dbReference type="ARBA" id="ARBA00022840"/>
    </source>
</evidence>
<evidence type="ECO:0000256" key="1">
    <source>
        <dbReference type="ARBA" id="ARBA00022490"/>
    </source>
</evidence>
<dbReference type="NCBIfam" id="TIGR01510">
    <property type="entry name" value="coaD_prev_kdtB"/>
    <property type="match status" value="1"/>
</dbReference>
<dbReference type="GO" id="GO:0005524">
    <property type="term" value="F:ATP binding"/>
    <property type="evidence" value="ECO:0007669"/>
    <property type="project" value="UniProtKB-KW"/>
</dbReference>
<dbReference type="Proteomes" id="UP000320913">
    <property type="component" value="Unassembled WGS sequence"/>
</dbReference>
<feature type="domain" description="Cytidyltransferase-like" evidence="10">
    <location>
        <begin position="5"/>
        <end position="133"/>
    </location>
</feature>
<comment type="catalytic activity">
    <reaction evidence="8 9">
        <text>(R)-4'-phosphopantetheine + ATP + H(+) = 3'-dephospho-CoA + diphosphate</text>
        <dbReference type="Rhea" id="RHEA:19801"/>
        <dbReference type="ChEBI" id="CHEBI:15378"/>
        <dbReference type="ChEBI" id="CHEBI:30616"/>
        <dbReference type="ChEBI" id="CHEBI:33019"/>
        <dbReference type="ChEBI" id="CHEBI:57328"/>
        <dbReference type="ChEBI" id="CHEBI:61723"/>
        <dbReference type="EC" id="2.7.7.3"/>
    </reaction>
</comment>
<comment type="subunit">
    <text evidence="9">Homohexamer.</text>
</comment>